<accession>A0ABM8G8Y4</accession>
<feature type="transmembrane region" description="Helical" evidence="2">
    <location>
        <begin position="24"/>
        <end position="45"/>
    </location>
</feature>
<sequence length="96" mass="10552">MTAAATGVRVARRPRRDSRRLRDFAIRWGALLGLAVVWEIAAQLAHSLFFPPLSRILERFVQLWLSGPPRPSSSPRRSGRTSCRASPGCSAAGRSP</sequence>
<name>A0ABM8G8Y4_9MICO</name>
<feature type="region of interest" description="Disordered" evidence="1">
    <location>
        <begin position="67"/>
        <end position="96"/>
    </location>
</feature>
<evidence type="ECO:0000313" key="3">
    <source>
        <dbReference type="EMBL" id="BDZ44646.1"/>
    </source>
</evidence>
<evidence type="ECO:0000256" key="2">
    <source>
        <dbReference type="SAM" id="Phobius"/>
    </source>
</evidence>
<dbReference type="RefSeq" id="WP_286278084.1">
    <property type="nucleotide sequence ID" value="NZ_AP027731.1"/>
</dbReference>
<dbReference type="Proteomes" id="UP001321498">
    <property type="component" value="Chromosome"/>
</dbReference>
<evidence type="ECO:0000313" key="4">
    <source>
        <dbReference type="Proteomes" id="UP001321498"/>
    </source>
</evidence>
<organism evidence="3 4">
    <name type="scientific">Naasia aerilata</name>
    <dbReference type="NCBI Taxonomy" id="1162966"/>
    <lineage>
        <taxon>Bacteria</taxon>
        <taxon>Bacillati</taxon>
        <taxon>Actinomycetota</taxon>
        <taxon>Actinomycetes</taxon>
        <taxon>Micrococcales</taxon>
        <taxon>Microbacteriaceae</taxon>
        <taxon>Naasia</taxon>
    </lineage>
</organism>
<dbReference type="EMBL" id="AP027731">
    <property type="protein sequence ID" value="BDZ44646.1"/>
    <property type="molecule type" value="Genomic_DNA"/>
</dbReference>
<gene>
    <name evidence="3" type="ORF">GCM10025866_05550</name>
</gene>
<keyword evidence="4" id="KW-1185">Reference proteome</keyword>
<evidence type="ECO:0000256" key="1">
    <source>
        <dbReference type="SAM" id="MobiDB-lite"/>
    </source>
</evidence>
<keyword evidence="2" id="KW-0472">Membrane</keyword>
<reference evidence="4" key="1">
    <citation type="journal article" date="2019" name="Int. J. Syst. Evol. Microbiol.">
        <title>The Global Catalogue of Microorganisms (GCM) 10K type strain sequencing project: providing services to taxonomists for standard genome sequencing and annotation.</title>
        <authorList>
            <consortium name="The Broad Institute Genomics Platform"/>
            <consortium name="The Broad Institute Genome Sequencing Center for Infectious Disease"/>
            <person name="Wu L."/>
            <person name="Ma J."/>
        </authorList>
    </citation>
    <scope>NUCLEOTIDE SEQUENCE [LARGE SCALE GENOMIC DNA]</scope>
    <source>
        <strain evidence="4">NBRC 108725</strain>
    </source>
</reference>
<evidence type="ECO:0008006" key="5">
    <source>
        <dbReference type="Google" id="ProtNLM"/>
    </source>
</evidence>
<keyword evidence="2" id="KW-0812">Transmembrane</keyword>
<proteinExistence type="predicted"/>
<protein>
    <recommendedName>
        <fullName evidence="5">ABC transporter permease</fullName>
    </recommendedName>
</protein>
<keyword evidence="2" id="KW-1133">Transmembrane helix</keyword>